<accession>A0AAU7IY31</accession>
<dbReference type="Pfam" id="PF24391">
    <property type="entry name" value="HD-CE"/>
    <property type="match status" value="1"/>
</dbReference>
<dbReference type="AlphaFoldDB" id="A0AAU7IY31"/>
<evidence type="ECO:0000313" key="2">
    <source>
        <dbReference type="EMBL" id="XBN38656.1"/>
    </source>
</evidence>
<sequence length="916" mass="106057">MQIEKRLKQLAEQNPNYSLLWAQWEFDKKLLSRALNTVSRDFPHYSLHDASHSSTIVTQIEKVIAPNIEHLSATDCWLILESCYWHDAGMLITHKDKESLLRDEGFISYLKHLSRSNGELSQHANIIIDEKKNGDIHKVLLMSNSLTFIIADYFRTKHAERSGTFVLDPTQVKIDSPRTILIPKRLFEFIASIVRCHGESREEILTLPKSNDGMDAGDYAHPRYIAALLRIGDLLDIDDGRFCPTLLSNIGDVPCSSHDHQKKHASIKHLYIDSDIIEIEAVCSGYGDFQAQQSWFEYIRDEFSYQKSIWNKIVPNSNYRPLPTIEKIDCRIDGLIALKGKVPRLSLDTKRVYEYLTGSQIYSEKYPFIRELVQNAIDATYYKIWEDILYNESINIHVDHQILRGVFNSELQAHPVSLTFTQLNDNEREILDINDAHYKLEIKDHGTGMDLLDFQKILEVGSVTSAFRSNLLNTMPAWARPSGYFGIGLQAAFKFCNKVIIKTKKINSPCYEMIVNNTKGKDFSFEIRKIEDARFAGTKITSFFDVPDAPLKIGVDKNGNEISFDPFMDDKGQAMSALFKSLVTDEFRTSKAMIEFNGEYINAISSRNFKRWESDYDIEVDYDLYVQLNDNTPPDFLFKGVPFDLKTPYKGISGEINIFSENAGYWLTIDRTKGRTDRIQNLNELYDKLIEKNLSEIRKSSPSPEETDFLFYAKYNNSINGIWKNFILNEQLISSYLFDGKSLLISDTKSNIKNINYLTVDDFVFECLGDIIKREKISFNVSFLREEKVGIRNFKIGIHEINFFPDGEQNTNIDIKIIEDMLPLMRQNPGRWVVPCFDKKFKQISLKHSLLPSNVFTAKSYNLWSDDMLVVLRDKNNLNEELDVIYEYYKNVCNRNLPKKIFVEKYKECWRRLGLI</sequence>
<keyword evidence="2" id="KW-0067">ATP-binding</keyword>
<feature type="domain" description="HD-CE" evidence="1">
    <location>
        <begin position="42"/>
        <end position="303"/>
    </location>
</feature>
<dbReference type="Proteomes" id="UP000323234">
    <property type="component" value="Chromosome"/>
</dbReference>
<dbReference type="RefSeq" id="WP_149323829.1">
    <property type="nucleotide sequence ID" value="NZ_CP126604.1"/>
</dbReference>
<name>A0AAU7IY31_9ENTR</name>
<evidence type="ECO:0000313" key="3">
    <source>
        <dbReference type="Proteomes" id="UP000323234"/>
    </source>
</evidence>
<dbReference type="SUPFAM" id="SSF55874">
    <property type="entry name" value="ATPase domain of HSP90 chaperone/DNA topoisomerase II/histidine kinase"/>
    <property type="match status" value="1"/>
</dbReference>
<keyword evidence="3" id="KW-1185">Reference proteome</keyword>
<reference evidence="2" key="1">
    <citation type="submission" date="2023-05" db="EMBL/GenBank/DDBJ databases">
        <title>Complete genome sequence data from fresh produce 2nd batch.</title>
        <authorList>
            <person name="Stein M."/>
            <person name="Cho G.-S."/>
            <person name="Brinks E."/>
            <person name="Franz C.M.A.P."/>
        </authorList>
    </citation>
    <scope>NUCLEOTIDE SEQUENCE [LARGE SCALE GENOMIC DNA]</scope>
    <source>
        <strain evidence="2">E1</strain>
    </source>
</reference>
<dbReference type="GO" id="GO:0005524">
    <property type="term" value="F:ATP binding"/>
    <property type="evidence" value="ECO:0007669"/>
    <property type="project" value="UniProtKB-KW"/>
</dbReference>
<dbReference type="Gene3D" id="3.30.565.10">
    <property type="entry name" value="Histidine kinase-like ATPase, C-terminal domain"/>
    <property type="match status" value="1"/>
</dbReference>
<dbReference type="KEGG" id="edy:F0320_15140"/>
<evidence type="ECO:0000259" key="1">
    <source>
        <dbReference type="Pfam" id="PF24391"/>
    </source>
</evidence>
<protein>
    <submittedName>
        <fullName evidence="2">ATP-binding protein</fullName>
    </submittedName>
</protein>
<keyword evidence="2" id="KW-0547">Nucleotide-binding</keyword>
<dbReference type="EMBL" id="CP126604">
    <property type="protein sequence ID" value="XBN38656.1"/>
    <property type="molecule type" value="Genomic_DNA"/>
</dbReference>
<gene>
    <name evidence="2" type="ORF">F0320_15140</name>
</gene>
<dbReference type="InterPro" id="IPR056471">
    <property type="entry name" value="HD-CE"/>
</dbReference>
<dbReference type="InterPro" id="IPR036890">
    <property type="entry name" value="HATPase_C_sf"/>
</dbReference>
<organism evidence="2 3">
    <name type="scientific">Enterobacter dykesii</name>
    <dbReference type="NCBI Taxonomy" id="2797506"/>
    <lineage>
        <taxon>Bacteria</taxon>
        <taxon>Pseudomonadati</taxon>
        <taxon>Pseudomonadota</taxon>
        <taxon>Gammaproteobacteria</taxon>
        <taxon>Enterobacterales</taxon>
        <taxon>Enterobacteriaceae</taxon>
        <taxon>Enterobacter</taxon>
    </lineage>
</organism>
<proteinExistence type="predicted"/>